<dbReference type="SUPFAM" id="SSF48371">
    <property type="entry name" value="ARM repeat"/>
    <property type="match status" value="1"/>
</dbReference>
<proteinExistence type="inferred from homology"/>
<dbReference type="InterPro" id="IPR011989">
    <property type="entry name" value="ARM-like"/>
</dbReference>
<evidence type="ECO:0000256" key="7">
    <source>
        <dbReference type="ARBA" id="ARBA00023242"/>
    </source>
</evidence>
<dbReference type="Pfam" id="PF03810">
    <property type="entry name" value="IBN_N"/>
    <property type="match status" value="1"/>
</dbReference>
<dbReference type="Proteomes" id="UP000792457">
    <property type="component" value="Unassembled WGS sequence"/>
</dbReference>
<feature type="domain" description="Importin N-terminal" evidence="8">
    <location>
        <begin position="29"/>
        <end position="73"/>
    </location>
</feature>
<keyword evidence="6" id="KW-0653">Protein transport</keyword>
<evidence type="ECO:0000256" key="4">
    <source>
        <dbReference type="ARBA" id="ARBA00022448"/>
    </source>
</evidence>
<evidence type="ECO:0000256" key="3">
    <source>
        <dbReference type="ARBA" id="ARBA00009466"/>
    </source>
</evidence>
<gene>
    <name evidence="9" type="ORF">J437_LFUL016469</name>
</gene>
<dbReference type="AlphaFoldDB" id="A0A8K0KIX3"/>
<reference evidence="9" key="1">
    <citation type="submission" date="2013-04" db="EMBL/GenBank/DDBJ databases">
        <authorList>
            <person name="Qu J."/>
            <person name="Murali S.C."/>
            <person name="Bandaranaike D."/>
            <person name="Bellair M."/>
            <person name="Blankenburg K."/>
            <person name="Chao H."/>
            <person name="Dinh H."/>
            <person name="Doddapaneni H."/>
            <person name="Downs B."/>
            <person name="Dugan-Rocha S."/>
            <person name="Elkadiri S."/>
            <person name="Gnanaolivu R.D."/>
            <person name="Hernandez B."/>
            <person name="Javaid M."/>
            <person name="Jayaseelan J.C."/>
            <person name="Lee S."/>
            <person name="Li M."/>
            <person name="Ming W."/>
            <person name="Munidasa M."/>
            <person name="Muniz J."/>
            <person name="Nguyen L."/>
            <person name="Ongeri F."/>
            <person name="Osuji N."/>
            <person name="Pu L.-L."/>
            <person name="Puazo M."/>
            <person name="Qu C."/>
            <person name="Quiroz J."/>
            <person name="Raj R."/>
            <person name="Weissenberger G."/>
            <person name="Xin Y."/>
            <person name="Zou X."/>
            <person name="Han Y."/>
            <person name="Richards S."/>
            <person name="Worley K."/>
            <person name="Muzny D."/>
            <person name="Gibbs R."/>
        </authorList>
    </citation>
    <scope>NUCLEOTIDE SEQUENCE</scope>
    <source>
        <strain evidence="9">Sampled in the wild</strain>
    </source>
</reference>
<evidence type="ECO:0000313" key="9">
    <source>
        <dbReference type="EMBL" id="KAG8235862.1"/>
    </source>
</evidence>
<dbReference type="PANTHER" id="PTHR12596">
    <property type="entry name" value="EXPORTIN 4,7-RELATED"/>
    <property type="match status" value="1"/>
</dbReference>
<keyword evidence="7" id="KW-0539">Nucleus</keyword>
<dbReference type="PANTHER" id="PTHR12596:SF2">
    <property type="entry name" value="EXPORTIN-7 ISOFORM X1"/>
    <property type="match status" value="1"/>
</dbReference>
<dbReference type="GO" id="GO:0005643">
    <property type="term" value="C:nuclear pore"/>
    <property type="evidence" value="ECO:0007669"/>
    <property type="project" value="TreeGrafter"/>
</dbReference>
<comment type="subcellular location">
    <subcellularLocation>
        <location evidence="2">Cytoplasm</location>
    </subcellularLocation>
    <subcellularLocation>
        <location evidence="1">Nucleus</location>
    </subcellularLocation>
</comment>
<dbReference type="InterPro" id="IPR016024">
    <property type="entry name" value="ARM-type_fold"/>
</dbReference>
<evidence type="ECO:0000259" key="8">
    <source>
        <dbReference type="Pfam" id="PF03810"/>
    </source>
</evidence>
<dbReference type="InterPro" id="IPR001494">
    <property type="entry name" value="Importin-beta_N"/>
</dbReference>
<dbReference type="InterPro" id="IPR044189">
    <property type="entry name" value="XPO4/7-like"/>
</dbReference>
<evidence type="ECO:0000256" key="5">
    <source>
        <dbReference type="ARBA" id="ARBA00022490"/>
    </source>
</evidence>
<organism evidence="9 10">
    <name type="scientific">Ladona fulva</name>
    <name type="common">Scarce chaser dragonfly</name>
    <name type="synonym">Libellula fulva</name>
    <dbReference type="NCBI Taxonomy" id="123851"/>
    <lineage>
        <taxon>Eukaryota</taxon>
        <taxon>Metazoa</taxon>
        <taxon>Ecdysozoa</taxon>
        <taxon>Arthropoda</taxon>
        <taxon>Hexapoda</taxon>
        <taxon>Insecta</taxon>
        <taxon>Pterygota</taxon>
        <taxon>Palaeoptera</taxon>
        <taxon>Odonata</taxon>
        <taxon>Epiprocta</taxon>
        <taxon>Anisoptera</taxon>
        <taxon>Libelluloidea</taxon>
        <taxon>Libellulidae</taxon>
        <taxon>Ladona</taxon>
    </lineage>
</organism>
<evidence type="ECO:0000256" key="6">
    <source>
        <dbReference type="ARBA" id="ARBA00022927"/>
    </source>
</evidence>
<dbReference type="GO" id="GO:0005049">
    <property type="term" value="F:nuclear export signal receptor activity"/>
    <property type="evidence" value="ECO:0007669"/>
    <property type="project" value="InterPro"/>
</dbReference>
<protein>
    <recommendedName>
        <fullName evidence="8">Importin N-terminal domain-containing protein</fullName>
    </recommendedName>
</protein>
<comment type="caution">
    <text evidence="9">The sequence shown here is derived from an EMBL/GenBank/DDBJ whole genome shotgun (WGS) entry which is preliminary data.</text>
</comment>
<sequence>MLPLNEVRQLELLCKQLYESQDPNLRIEAEKALVGFQNAPDTLSKCQLLLERGDSCYAQLLAATTLTKLVSRSAQGLGLQQRVDISKFSVKDFSVLGCGFFKKKNIMREGC</sequence>
<keyword evidence="4" id="KW-0813">Transport</keyword>
<accession>A0A8K0KIX3</accession>
<keyword evidence="5" id="KW-0963">Cytoplasm</keyword>
<comment type="similarity">
    <text evidence="3">Belongs to the exportin family.</text>
</comment>
<evidence type="ECO:0000313" key="10">
    <source>
        <dbReference type="Proteomes" id="UP000792457"/>
    </source>
</evidence>
<dbReference type="GO" id="GO:0031267">
    <property type="term" value="F:small GTPase binding"/>
    <property type="evidence" value="ECO:0007669"/>
    <property type="project" value="InterPro"/>
</dbReference>
<keyword evidence="10" id="KW-1185">Reference proteome</keyword>
<reference evidence="9" key="2">
    <citation type="submission" date="2017-10" db="EMBL/GenBank/DDBJ databases">
        <title>Ladona fulva Genome sequencing and assembly.</title>
        <authorList>
            <person name="Murali S."/>
            <person name="Richards S."/>
            <person name="Bandaranaike D."/>
            <person name="Bellair M."/>
            <person name="Blankenburg K."/>
            <person name="Chao H."/>
            <person name="Dinh H."/>
            <person name="Doddapaneni H."/>
            <person name="Dugan-Rocha S."/>
            <person name="Elkadiri S."/>
            <person name="Gnanaolivu R."/>
            <person name="Hernandez B."/>
            <person name="Skinner E."/>
            <person name="Javaid M."/>
            <person name="Lee S."/>
            <person name="Li M."/>
            <person name="Ming W."/>
            <person name="Munidasa M."/>
            <person name="Muniz J."/>
            <person name="Nguyen L."/>
            <person name="Hughes D."/>
            <person name="Osuji N."/>
            <person name="Pu L.-L."/>
            <person name="Puazo M."/>
            <person name="Qu C."/>
            <person name="Quiroz J."/>
            <person name="Raj R."/>
            <person name="Weissenberger G."/>
            <person name="Xin Y."/>
            <person name="Zou X."/>
            <person name="Han Y."/>
            <person name="Worley K."/>
            <person name="Muzny D."/>
            <person name="Gibbs R."/>
        </authorList>
    </citation>
    <scope>NUCLEOTIDE SEQUENCE</scope>
    <source>
        <strain evidence="9">Sampled in the wild</strain>
    </source>
</reference>
<name>A0A8K0KIX3_LADFU</name>
<dbReference type="Gene3D" id="1.25.10.10">
    <property type="entry name" value="Leucine-rich Repeat Variant"/>
    <property type="match status" value="1"/>
</dbReference>
<dbReference type="GO" id="GO:0005737">
    <property type="term" value="C:cytoplasm"/>
    <property type="evidence" value="ECO:0007669"/>
    <property type="project" value="UniProtKB-SubCell"/>
</dbReference>
<dbReference type="EMBL" id="KZ308961">
    <property type="protein sequence ID" value="KAG8235862.1"/>
    <property type="molecule type" value="Genomic_DNA"/>
</dbReference>
<evidence type="ECO:0000256" key="2">
    <source>
        <dbReference type="ARBA" id="ARBA00004496"/>
    </source>
</evidence>
<dbReference type="OrthoDB" id="244158at2759"/>
<evidence type="ECO:0000256" key="1">
    <source>
        <dbReference type="ARBA" id="ARBA00004123"/>
    </source>
</evidence>
<dbReference type="GO" id="GO:0006611">
    <property type="term" value="P:protein export from nucleus"/>
    <property type="evidence" value="ECO:0007669"/>
    <property type="project" value="TreeGrafter"/>
</dbReference>